<organism evidence="1 2">
    <name type="scientific">Mya arenaria</name>
    <name type="common">Soft-shell clam</name>
    <dbReference type="NCBI Taxonomy" id="6604"/>
    <lineage>
        <taxon>Eukaryota</taxon>
        <taxon>Metazoa</taxon>
        <taxon>Spiralia</taxon>
        <taxon>Lophotrochozoa</taxon>
        <taxon>Mollusca</taxon>
        <taxon>Bivalvia</taxon>
        <taxon>Autobranchia</taxon>
        <taxon>Heteroconchia</taxon>
        <taxon>Euheterodonta</taxon>
        <taxon>Imparidentia</taxon>
        <taxon>Neoheterodontei</taxon>
        <taxon>Myida</taxon>
        <taxon>Myoidea</taxon>
        <taxon>Myidae</taxon>
        <taxon>Mya</taxon>
    </lineage>
</organism>
<gene>
    <name evidence="1" type="ORF">MAR_013760</name>
</gene>
<accession>A0ABY7G4U3</accession>
<keyword evidence="2" id="KW-1185">Reference proteome</keyword>
<dbReference type="EMBL" id="CP111026">
    <property type="protein sequence ID" value="WAR28056.1"/>
    <property type="molecule type" value="Genomic_DNA"/>
</dbReference>
<evidence type="ECO:0000313" key="1">
    <source>
        <dbReference type="EMBL" id="WAR28056.1"/>
    </source>
</evidence>
<name>A0ABY7G4U3_MYAAR</name>
<evidence type="ECO:0000313" key="2">
    <source>
        <dbReference type="Proteomes" id="UP001164746"/>
    </source>
</evidence>
<feature type="non-terminal residue" evidence="1">
    <location>
        <position position="207"/>
    </location>
</feature>
<sequence>TTRRVSQAIGKREETFVRAETVTISSDTCGDYFDFGSDSFIGPDVTVLYKGDPVNTRLEDGCYIKLINWDSFQQTICIDSWSCGSSTCCTWCGTTRTSNLYVLVKSSHAASRPVVDDVKLRFYRKGLPGRKSYESETSSSYTVGIVVQANLNMDNRRLDTVHTSPIQTQINTNRLLLRPHQRWEEWQSRLRRIFTIRTHRLRPMKTA</sequence>
<proteinExistence type="predicted"/>
<reference evidence="1" key="1">
    <citation type="submission" date="2022-11" db="EMBL/GenBank/DDBJ databases">
        <title>Centuries of genome instability and evolution in soft-shell clam transmissible cancer (bioRxiv).</title>
        <authorList>
            <person name="Hart S.F.M."/>
            <person name="Yonemitsu M.A."/>
            <person name="Giersch R.M."/>
            <person name="Beal B.F."/>
            <person name="Arriagada G."/>
            <person name="Davis B.W."/>
            <person name="Ostrander E.A."/>
            <person name="Goff S.P."/>
            <person name="Metzger M.J."/>
        </authorList>
    </citation>
    <scope>NUCLEOTIDE SEQUENCE</scope>
    <source>
        <strain evidence="1">MELC-2E11</strain>
        <tissue evidence="1">Siphon/mantle</tissue>
    </source>
</reference>
<dbReference type="Proteomes" id="UP001164746">
    <property type="component" value="Chromosome 15"/>
</dbReference>
<protein>
    <submittedName>
        <fullName evidence="1">Uncharacterized protein</fullName>
    </submittedName>
</protein>